<dbReference type="KEGG" id="fal:FRAAL4894"/>
<gene>
    <name evidence="2" type="ordered locus">FRAAL4894</name>
</gene>
<dbReference type="Proteomes" id="UP000000657">
    <property type="component" value="Chromosome"/>
</dbReference>
<evidence type="ECO:0000256" key="1">
    <source>
        <dbReference type="SAM" id="MobiDB-lite"/>
    </source>
</evidence>
<name>Q0RG54_FRAAA</name>
<evidence type="ECO:0000313" key="3">
    <source>
        <dbReference type="Proteomes" id="UP000000657"/>
    </source>
</evidence>
<protein>
    <submittedName>
        <fullName evidence="2">Uncharacterized protein</fullName>
    </submittedName>
</protein>
<accession>Q0RG54</accession>
<sequence length="55" mass="5771">MFTWSGQRARYDSQGITLCIEAPTGPSQATWSAGSPSTGGPPGCTRIWVDGVATR</sequence>
<feature type="region of interest" description="Disordered" evidence="1">
    <location>
        <begin position="25"/>
        <end position="45"/>
    </location>
</feature>
<reference evidence="2 3" key="1">
    <citation type="journal article" date="2007" name="Genome Res.">
        <title>Genome characteristics of facultatively symbiotic Frankia sp. strains reflect host range and host plant biogeography.</title>
        <authorList>
            <person name="Normand P."/>
            <person name="Lapierre P."/>
            <person name="Tisa L.S."/>
            <person name="Gogarten J.P."/>
            <person name="Alloisio N."/>
            <person name="Bagnarol E."/>
            <person name="Bassi C.A."/>
            <person name="Berry A.M."/>
            <person name="Bickhart D.M."/>
            <person name="Choisne N."/>
            <person name="Couloux A."/>
            <person name="Cournoyer B."/>
            <person name="Cruveiller S."/>
            <person name="Daubin V."/>
            <person name="Demange N."/>
            <person name="Francino M.P."/>
            <person name="Goltsman E."/>
            <person name="Huang Y."/>
            <person name="Kopp O.R."/>
            <person name="Labarre L."/>
            <person name="Lapidus A."/>
            <person name="Lavire C."/>
            <person name="Marechal J."/>
            <person name="Martinez M."/>
            <person name="Mastronunzio J.E."/>
            <person name="Mullin B.C."/>
            <person name="Niemann J."/>
            <person name="Pujic P."/>
            <person name="Rawnsley T."/>
            <person name="Rouy Z."/>
            <person name="Schenowitz C."/>
            <person name="Sellstedt A."/>
            <person name="Tavares F."/>
            <person name="Tomkins J.P."/>
            <person name="Vallenet D."/>
            <person name="Valverde C."/>
            <person name="Wall L.G."/>
            <person name="Wang Y."/>
            <person name="Medigue C."/>
            <person name="Benson D.R."/>
        </authorList>
    </citation>
    <scope>NUCLEOTIDE SEQUENCE [LARGE SCALE GENOMIC DNA]</scope>
    <source>
        <strain evidence="3">DSM 45986 / CECT 9034 / ACN14a</strain>
    </source>
</reference>
<dbReference type="AlphaFoldDB" id="Q0RG54"/>
<dbReference type="HOGENOM" id="CLU_3025657_0_0_11"/>
<keyword evidence="3" id="KW-1185">Reference proteome</keyword>
<dbReference type="EMBL" id="CT573213">
    <property type="protein sequence ID" value="CAJ63535.1"/>
    <property type="molecule type" value="Genomic_DNA"/>
</dbReference>
<proteinExistence type="predicted"/>
<organism evidence="2 3">
    <name type="scientific">Frankia alni (strain DSM 45986 / CECT 9034 / ACN14a)</name>
    <dbReference type="NCBI Taxonomy" id="326424"/>
    <lineage>
        <taxon>Bacteria</taxon>
        <taxon>Bacillati</taxon>
        <taxon>Actinomycetota</taxon>
        <taxon>Actinomycetes</taxon>
        <taxon>Frankiales</taxon>
        <taxon>Frankiaceae</taxon>
        <taxon>Frankia</taxon>
    </lineage>
</organism>
<evidence type="ECO:0000313" key="2">
    <source>
        <dbReference type="EMBL" id="CAJ63535.1"/>
    </source>
</evidence>